<evidence type="ECO:0000313" key="3">
    <source>
        <dbReference type="Proteomes" id="UP000475545"/>
    </source>
</evidence>
<dbReference type="AlphaFoldDB" id="A0A6L7GWW6"/>
<dbReference type="Proteomes" id="UP000475545">
    <property type="component" value="Unassembled WGS sequence"/>
</dbReference>
<name>A0A6L7GWW6_9ACTN</name>
<dbReference type="Pfam" id="PF02585">
    <property type="entry name" value="PIG-L"/>
    <property type="match status" value="1"/>
</dbReference>
<evidence type="ECO:0000256" key="1">
    <source>
        <dbReference type="ARBA" id="ARBA00022833"/>
    </source>
</evidence>
<organism evidence="2 3">
    <name type="scientific">Gordonia mangrovi</name>
    <dbReference type="NCBI Taxonomy" id="2665643"/>
    <lineage>
        <taxon>Bacteria</taxon>
        <taxon>Bacillati</taxon>
        <taxon>Actinomycetota</taxon>
        <taxon>Actinomycetes</taxon>
        <taxon>Mycobacteriales</taxon>
        <taxon>Gordoniaceae</taxon>
        <taxon>Gordonia</taxon>
    </lineage>
</organism>
<keyword evidence="1" id="KW-0862">Zinc</keyword>
<gene>
    <name evidence="2" type="ORF">GIY30_16850</name>
</gene>
<dbReference type="InterPro" id="IPR024078">
    <property type="entry name" value="LmbE-like_dom_sf"/>
</dbReference>
<dbReference type="EMBL" id="WMBR01000004">
    <property type="protein sequence ID" value="MXP23008.1"/>
    <property type="molecule type" value="Genomic_DNA"/>
</dbReference>
<dbReference type="GO" id="GO:0016137">
    <property type="term" value="P:glycoside metabolic process"/>
    <property type="evidence" value="ECO:0007669"/>
    <property type="project" value="UniProtKB-ARBA"/>
</dbReference>
<keyword evidence="3" id="KW-1185">Reference proteome</keyword>
<accession>A0A6L7GWW6</accession>
<dbReference type="SUPFAM" id="SSF102588">
    <property type="entry name" value="LmbE-like"/>
    <property type="match status" value="1"/>
</dbReference>
<comment type="caution">
    <text evidence="2">The sequence shown here is derived from an EMBL/GenBank/DDBJ whole genome shotgun (WGS) entry which is preliminary data.</text>
</comment>
<proteinExistence type="predicted"/>
<sequence>MAAAVARWTASGKHIVYALASSGEAGIEGMDPATAGPIREEEQRTSAAIVGVDEVEFWGFPDSEISNTAELRDRIRTTIARVRPDVILSLYGGPEWAPGMPNQRDHMEFAAAVLEAYDTFDGERPRWLFENGPAATHRVDVSDQIDVAVRSLAAHQQYLSVLDPDTPVVEQARRQIDMVTGDGFCGFELKRSHS</sequence>
<dbReference type="Gene3D" id="3.40.50.10320">
    <property type="entry name" value="LmbE-like"/>
    <property type="match status" value="1"/>
</dbReference>
<reference evidence="2 3" key="1">
    <citation type="submission" date="2019-11" db="EMBL/GenBank/DDBJ databases">
        <title>Gordonia sp. nov., a novel actinobacterium isolated from mangrove soil in Hainan.</title>
        <authorList>
            <person name="Huang X."/>
            <person name="Xie Y."/>
            <person name="Chu X."/>
            <person name="Xiao K."/>
        </authorList>
    </citation>
    <scope>NUCLEOTIDE SEQUENCE [LARGE SCALE GENOMIC DNA]</scope>
    <source>
        <strain evidence="2 3">HNM0687</strain>
    </source>
</reference>
<evidence type="ECO:0000313" key="2">
    <source>
        <dbReference type="EMBL" id="MXP23008.1"/>
    </source>
</evidence>
<protein>
    <submittedName>
        <fullName evidence="2">PIG-L family deacetylase</fullName>
    </submittedName>
</protein>
<dbReference type="InterPro" id="IPR003737">
    <property type="entry name" value="GlcNAc_PI_deacetylase-related"/>
</dbReference>